<name>Q97MY1_CLOAB</name>
<gene>
    <name evidence="1" type="ordered locus">CA_C0059</name>
</gene>
<dbReference type="EMBL" id="AE001437">
    <property type="protein sequence ID" value="AAK78045.1"/>
    <property type="molecule type" value="Genomic_DNA"/>
</dbReference>
<dbReference type="HOGENOM" id="CLU_2647998_0_0_9"/>
<organism evidence="1 2">
    <name type="scientific">Clostridium acetobutylicum (strain ATCC 824 / DSM 792 / JCM 1419 / IAM 19013 / LMG 5710 / NBRC 13948 / NRRL B-527 / VKM B-1787 / 2291 / W)</name>
    <dbReference type="NCBI Taxonomy" id="272562"/>
    <lineage>
        <taxon>Bacteria</taxon>
        <taxon>Bacillati</taxon>
        <taxon>Bacillota</taxon>
        <taxon>Clostridia</taxon>
        <taxon>Eubacteriales</taxon>
        <taxon>Clostridiaceae</taxon>
        <taxon>Clostridium</taxon>
    </lineage>
</organism>
<sequence>MLLSRYNPFVMELDMLLGIKLIEKAYEKQLDEKLFEMWNLNRLFMTEKNFETFEEFRDKAIQTKESTREVKHEKEDIINKAERIIAAWKR</sequence>
<accession>Q97MY1</accession>
<evidence type="ECO:0000313" key="2">
    <source>
        <dbReference type="Proteomes" id="UP000000814"/>
    </source>
</evidence>
<dbReference type="KEGG" id="cac:CA_C0059"/>
<proteinExistence type="predicted"/>
<protein>
    <submittedName>
        <fullName evidence="1">Uncharacterized protein</fullName>
    </submittedName>
</protein>
<dbReference type="GeneID" id="44996541"/>
<dbReference type="PIR" id="B96907">
    <property type="entry name" value="B96907"/>
</dbReference>
<evidence type="ECO:0000313" key="1">
    <source>
        <dbReference type="EMBL" id="AAK78045.1"/>
    </source>
</evidence>
<dbReference type="Proteomes" id="UP000000814">
    <property type="component" value="Chromosome"/>
</dbReference>
<dbReference type="RefSeq" id="WP_010963387.1">
    <property type="nucleotide sequence ID" value="NC_003030.1"/>
</dbReference>
<dbReference type="AlphaFoldDB" id="Q97MY1"/>
<keyword evidence="2" id="KW-1185">Reference proteome</keyword>
<dbReference type="STRING" id="272562.CA_C0059"/>
<dbReference type="PATRIC" id="fig|272562.8.peg.240"/>
<reference evidence="1 2" key="1">
    <citation type="journal article" date="2001" name="J. Bacteriol.">
        <title>Genome sequence and comparative analysis of the solvent-producing bacterium Clostridium acetobutylicum.</title>
        <authorList>
            <person name="Nolling J."/>
            <person name="Breton G."/>
            <person name="Omelchenko M.V."/>
            <person name="Makarova K.S."/>
            <person name="Zeng Q."/>
            <person name="Gibson R."/>
            <person name="Lee H.M."/>
            <person name="Dubois J."/>
            <person name="Qiu D."/>
            <person name="Hitti J."/>
            <person name="Wolf Y.I."/>
            <person name="Tatusov R.L."/>
            <person name="Sabathe F."/>
            <person name="Doucette-Stamm L."/>
            <person name="Soucaille P."/>
            <person name="Daly M.J."/>
            <person name="Bennett G.N."/>
            <person name="Koonin E.V."/>
            <person name="Smith D.R."/>
        </authorList>
    </citation>
    <scope>NUCLEOTIDE SEQUENCE [LARGE SCALE GENOMIC DNA]</scope>
    <source>
        <strain evidence="2">ATCC 824 / DSM 792 / JCM 1419 / LMG 5710 / VKM B-1787</strain>
    </source>
</reference>